<evidence type="ECO:0008006" key="11">
    <source>
        <dbReference type="Google" id="ProtNLM"/>
    </source>
</evidence>
<feature type="domain" description="Chitin-binding type-1" evidence="7">
    <location>
        <begin position="27"/>
        <end position="73"/>
    </location>
</feature>
<evidence type="ECO:0000256" key="4">
    <source>
        <dbReference type="ARBA" id="ARBA00023295"/>
    </source>
</evidence>
<dbReference type="SUPFAM" id="SSF57016">
    <property type="entry name" value="Plant lectins/antimicrobial peptides"/>
    <property type="match status" value="1"/>
</dbReference>
<dbReference type="Proteomes" id="UP000298390">
    <property type="component" value="Unassembled WGS sequence"/>
</dbReference>
<name>A0A4Y9YG31_9APHY</name>
<feature type="chain" id="PRO_5021337414" description="GH16 domain-containing protein" evidence="6">
    <location>
        <begin position="28"/>
        <end position="369"/>
    </location>
</feature>
<proteinExistence type="predicted"/>
<evidence type="ECO:0000256" key="6">
    <source>
        <dbReference type="SAM" id="SignalP"/>
    </source>
</evidence>
<comment type="caution">
    <text evidence="9">The sequence shown here is derived from an EMBL/GenBank/DDBJ whole genome shotgun (WGS) entry which is preliminary data.</text>
</comment>
<keyword evidence="3" id="KW-0378">Hydrolase</keyword>
<evidence type="ECO:0000259" key="7">
    <source>
        <dbReference type="PROSITE" id="PS50941"/>
    </source>
</evidence>
<dbReference type="EMBL" id="SEKV01000250">
    <property type="protein sequence ID" value="TFY60517.1"/>
    <property type="molecule type" value="Genomic_DNA"/>
</dbReference>
<evidence type="ECO:0000259" key="8">
    <source>
        <dbReference type="PROSITE" id="PS51762"/>
    </source>
</evidence>
<dbReference type="PROSITE" id="PS51762">
    <property type="entry name" value="GH16_2"/>
    <property type="match status" value="1"/>
</dbReference>
<evidence type="ECO:0000256" key="2">
    <source>
        <dbReference type="ARBA" id="ARBA00022729"/>
    </source>
</evidence>
<dbReference type="InterPro" id="IPR001002">
    <property type="entry name" value="Chitin-bd_1"/>
</dbReference>
<evidence type="ECO:0000256" key="5">
    <source>
        <dbReference type="PROSITE-ProRule" id="PRU00261"/>
    </source>
</evidence>
<dbReference type="GO" id="GO:0004553">
    <property type="term" value="F:hydrolase activity, hydrolyzing O-glycosyl compounds"/>
    <property type="evidence" value="ECO:0007669"/>
    <property type="project" value="InterPro"/>
</dbReference>
<reference evidence="9 10" key="1">
    <citation type="submission" date="2019-01" db="EMBL/GenBank/DDBJ databases">
        <title>Genome sequencing of the rare red list fungi Fomitopsis rosea.</title>
        <authorList>
            <person name="Buettner E."/>
            <person name="Kellner H."/>
        </authorList>
    </citation>
    <scope>NUCLEOTIDE SEQUENCE [LARGE SCALE GENOMIC DNA]</scope>
    <source>
        <strain evidence="9 10">DSM 105464</strain>
    </source>
</reference>
<dbReference type="Pfam" id="PF00722">
    <property type="entry name" value="Glyco_hydro_16"/>
    <property type="match status" value="1"/>
</dbReference>
<feature type="signal peptide" evidence="6">
    <location>
        <begin position="1"/>
        <end position="27"/>
    </location>
</feature>
<evidence type="ECO:0000313" key="10">
    <source>
        <dbReference type="Proteomes" id="UP000298390"/>
    </source>
</evidence>
<dbReference type="AlphaFoldDB" id="A0A4Y9YG31"/>
<keyword evidence="1 5" id="KW-0147">Chitin-binding</keyword>
<dbReference type="InterPro" id="IPR000757">
    <property type="entry name" value="Beta-glucanase-like"/>
</dbReference>
<dbReference type="SUPFAM" id="SSF49899">
    <property type="entry name" value="Concanavalin A-like lectins/glucanases"/>
    <property type="match status" value="1"/>
</dbReference>
<dbReference type="GO" id="GO:0005975">
    <property type="term" value="P:carbohydrate metabolic process"/>
    <property type="evidence" value="ECO:0007669"/>
    <property type="project" value="InterPro"/>
</dbReference>
<keyword evidence="4" id="KW-0326">Glycosidase</keyword>
<dbReference type="InterPro" id="IPR036861">
    <property type="entry name" value="Endochitinase-like_sf"/>
</dbReference>
<keyword evidence="5" id="KW-1015">Disulfide bond</keyword>
<dbReference type="STRING" id="34475.A0A4Y9YG31"/>
<dbReference type="InterPro" id="IPR013320">
    <property type="entry name" value="ConA-like_dom_sf"/>
</dbReference>
<gene>
    <name evidence="9" type="ORF">EVJ58_g5107</name>
</gene>
<feature type="domain" description="GH16" evidence="8">
    <location>
        <begin position="78"/>
        <end position="286"/>
    </location>
</feature>
<dbReference type="Gene3D" id="2.60.120.200">
    <property type="match status" value="1"/>
</dbReference>
<accession>A0A4Y9YG31</accession>
<dbReference type="PROSITE" id="PS00026">
    <property type="entry name" value="CHIT_BIND_I_1"/>
    <property type="match status" value="1"/>
</dbReference>
<sequence length="369" mass="39624">MLSAHRSTAALLSLLPLLASFVPGATADSCNATQLCGSQNPCCSSYGFCGSGPDFCFGGCDPLGSNTLTSCMPEPLCESQNITFSSFDRILMNTTQYNGNASEWDFILQQGNILNTTAGELVLTLSEENNGTLLTSTRYVHYGQITARMKTGRWAGVVTAFITMSDIKDEIDWEFPGNKTTEGQTNFFWQGLIPTQTAGQTTGNLTDTFSNYHDYTLDWTEDSLTWLVDGSVVRTLTRAEATDNSTGVSRFPNTPSRIEFSLWPAGISSEPAGTVEWAGGMINWDDPDYKSAGHFYAYIESVSVTCNDPQAASGNITSYVYGSNSSAFTPAITLSNETTIESNGALAAVPASFKWALVASGAAMLLALF</sequence>
<keyword evidence="2 6" id="KW-0732">Signal</keyword>
<dbReference type="PANTHER" id="PTHR10963:SF22">
    <property type="entry name" value="GLYCOSIDASE CRH2-RELATED"/>
    <property type="match status" value="1"/>
</dbReference>
<dbReference type="GO" id="GO:0008061">
    <property type="term" value="F:chitin binding"/>
    <property type="evidence" value="ECO:0007669"/>
    <property type="project" value="UniProtKB-UniRule"/>
</dbReference>
<dbReference type="GO" id="GO:0031505">
    <property type="term" value="P:fungal-type cell wall organization"/>
    <property type="evidence" value="ECO:0007669"/>
    <property type="project" value="TreeGrafter"/>
</dbReference>
<dbReference type="InterPro" id="IPR018371">
    <property type="entry name" value="Chitin-binding_1_CS"/>
</dbReference>
<organism evidence="9 10">
    <name type="scientific">Rhodofomes roseus</name>
    <dbReference type="NCBI Taxonomy" id="34475"/>
    <lineage>
        <taxon>Eukaryota</taxon>
        <taxon>Fungi</taxon>
        <taxon>Dikarya</taxon>
        <taxon>Basidiomycota</taxon>
        <taxon>Agaricomycotina</taxon>
        <taxon>Agaricomycetes</taxon>
        <taxon>Polyporales</taxon>
        <taxon>Rhodofomes</taxon>
    </lineage>
</organism>
<evidence type="ECO:0000256" key="1">
    <source>
        <dbReference type="ARBA" id="ARBA00022669"/>
    </source>
</evidence>
<protein>
    <recommendedName>
        <fullName evidence="11">GH16 domain-containing protein</fullName>
    </recommendedName>
</protein>
<dbReference type="PANTHER" id="PTHR10963">
    <property type="entry name" value="GLYCOSYL HYDROLASE-RELATED"/>
    <property type="match status" value="1"/>
</dbReference>
<dbReference type="GO" id="GO:0009277">
    <property type="term" value="C:fungal-type cell wall"/>
    <property type="evidence" value="ECO:0007669"/>
    <property type="project" value="TreeGrafter"/>
</dbReference>
<evidence type="ECO:0000313" key="9">
    <source>
        <dbReference type="EMBL" id="TFY60517.1"/>
    </source>
</evidence>
<feature type="disulfide bond" evidence="5">
    <location>
        <begin position="42"/>
        <end position="56"/>
    </location>
</feature>
<dbReference type="InterPro" id="IPR050546">
    <property type="entry name" value="Glycosyl_Hydrlase_16"/>
</dbReference>
<dbReference type="PROSITE" id="PS50941">
    <property type="entry name" value="CHIT_BIND_I_2"/>
    <property type="match status" value="1"/>
</dbReference>
<evidence type="ECO:0000256" key="3">
    <source>
        <dbReference type="ARBA" id="ARBA00022801"/>
    </source>
</evidence>
<dbReference type="GO" id="GO:0016757">
    <property type="term" value="F:glycosyltransferase activity"/>
    <property type="evidence" value="ECO:0007669"/>
    <property type="project" value="TreeGrafter"/>
</dbReference>
<comment type="caution">
    <text evidence="5">Lacks conserved residue(s) required for the propagation of feature annotation.</text>
</comment>